<evidence type="ECO:0000256" key="2">
    <source>
        <dbReference type="ARBA" id="ARBA00022630"/>
    </source>
</evidence>
<proteinExistence type="predicted"/>
<sequence length="938" mass="99468">MRPAWVDALAARLHGELDDAPRRLAEYSSDASNYRVVPLAVVFPRDEHDVVACVEAARAAGSSVTARGAGTSIAGNAIGPGLVLDFSRHFTGIVRIDGDSRTATVRPGVVLADLQRAAAAHGLRFGPDPSTASRCTLGGMIGNNACGPRAVQWGTTAANVRALRFVDGTGEVRTVESGRGFDGFPDLEPFITRHLGMVRTEFGRFGRQISGFSLEHLLPERGRDLAKALVGTEGTCGIVLEATVDLVPLPAATSLVVLAYEDAARAADDVMSLLPLKPLAIESMDSALVDVVRAAQGATRVPDLPSGGAWLFVETQGSDEASADEAATAIAAAAAGARASRVVGRGDDARRLWRIREDGVGLAGRTLDGRPAWPGWEDSAVPPENLGAYLRDLAALKRRLGVSGLEYGHFGDGCVHTRLDFPFDEGPRRFREFLAEAAPLVVSHGGSLSGEHGDGRARGELLPTMYSPEAIHAFAEFTRIFDPDGVLNPGIGVDPAPVDADLRVPASRILPVRGLSLPRDHGDLSEAVHRCVGVGACRADSSATGGFMCPSFLATRDEKDSTRGRARVLQEMIDGGLDGRAFDSPEVADSLDLCLSCRACASDCPAGVDMASYKSEVLYRRYGRRIRPVAHYTFGRLPQWLALTSLPAVATTVNALARVRPLVRLGLRLAGADARREVPRLPRRTFRRWWAKRSGPARPSGRGPVLLFTDTFTNGLTPSAGIAAVRVLEDAGYEVAVLPRQECCGLTWITTGQLDQAKRLLRSTVDALAPYVERGVPIVGLEPSCMAVLRSDAEELLPGDERARAVASGVWTLAELLRRTPGWEPPRLDGEEAVVQPHCHQHAVMGFEADAALLESAGVDAAQVAGCCGLAGNFGMERGHYDVSVAIAENGLLPALAARPGAVLLADGFSCRTQASQLAGRDGIHLAELLASRLPSGD</sequence>
<dbReference type="InterPro" id="IPR004113">
    <property type="entry name" value="FAD-bd_oxidored_4_C"/>
</dbReference>
<dbReference type="Pfam" id="PF02754">
    <property type="entry name" value="CCG"/>
    <property type="match status" value="1"/>
</dbReference>
<reference evidence="10 11" key="1">
    <citation type="submission" date="2018-10" db="EMBL/GenBank/DDBJ databases">
        <title>Sequencing the genomes of 1000 actinobacteria strains.</title>
        <authorList>
            <person name="Klenk H.-P."/>
        </authorList>
    </citation>
    <scope>NUCLEOTIDE SEQUENCE [LARGE SCALE GENOMIC DNA]</scope>
    <source>
        <strain evidence="10 11">DSM 17894</strain>
    </source>
</reference>
<dbReference type="PANTHER" id="PTHR11748">
    <property type="entry name" value="D-LACTATE DEHYDROGENASE"/>
    <property type="match status" value="1"/>
</dbReference>
<feature type="domain" description="FAD-binding PCMH-type" evidence="9">
    <location>
        <begin position="34"/>
        <end position="249"/>
    </location>
</feature>
<evidence type="ECO:0000259" key="8">
    <source>
        <dbReference type="PROSITE" id="PS51379"/>
    </source>
</evidence>
<dbReference type="InterPro" id="IPR004017">
    <property type="entry name" value="Cys_rich_dom"/>
</dbReference>
<evidence type="ECO:0000256" key="5">
    <source>
        <dbReference type="ARBA" id="ARBA00023002"/>
    </source>
</evidence>
<dbReference type="InterPro" id="IPR006094">
    <property type="entry name" value="Oxid_FAD_bind_N"/>
</dbReference>
<gene>
    <name evidence="10" type="ORF">C8E83_3742</name>
</gene>
<dbReference type="PROSITE" id="PS00198">
    <property type="entry name" value="4FE4S_FER_1"/>
    <property type="match status" value="1"/>
</dbReference>
<comment type="cofactor">
    <cofactor evidence="1">
        <name>FAD</name>
        <dbReference type="ChEBI" id="CHEBI:57692"/>
    </cofactor>
</comment>
<keyword evidence="6" id="KW-0408">Iron</keyword>
<keyword evidence="2" id="KW-0285">Flavoprotein</keyword>
<protein>
    <submittedName>
        <fullName evidence="10">FAD/FMN-containing dehydrogenase</fullName>
    </submittedName>
</protein>
<dbReference type="GO" id="GO:0008720">
    <property type="term" value="F:D-lactate dehydrogenase (NAD+) activity"/>
    <property type="evidence" value="ECO:0007669"/>
    <property type="project" value="TreeGrafter"/>
</dbReference>
<dbReference type="RefSeq" id="WP_121371525.1">
    <property type="nucleotide sequence ID" value="NZ_RBKS01000001.1"/>
</dbReference>
<dbReference type="Pfam" id="PF01565">
    <property type="entry name" value="FAD_binding_4"/>
    <property type="match status" value="1"/>
</dbReference>
<dbReference type="InterPro" id="IPR017900">
    <property type="entry name" value="4Fe4S_Fe_S_CS"/>
</dbReference>
<evidence type="ECO:0000313" key="11">
    <source>
        <dbReference type="Proteomes" id="UP000280008"/>
    </source>
</evidence>
<comment type="caution">
    <text evidence="10">The sequence shown here is derived from an EMBL/GenBank/DDBJ whole genome shotgun (WGS) entry which is preliminary data.</text>
</comment>
<dbReference type="PANTHER" id="PTHR11748:SF119">
    <property type="entry name" value="D-2-HYDROXYGLUTARATE DEHYDROGENASE"/>
    <property type="match status" value="1"/>
</dbReference>
<dbReference type="InterPro" id="IPR016164">
    <property type="entry name" value="FAD-linked_Oxase-like_C"/>
</dbReference>
<dbReference type="InterPro" id="IPR016169">
    <property type="entry name" value="FAD-bd_PCMH_sub2"/>
</dbReference>
<dbReference type="GO" id="GO:1903457">
    <property type="term" value="P:lactate catabolic process"/>
    <property type="evidence" value="ECO:0007669"/>
    <property type="project" value="TreeGrafter"/>
</dbReference>
<dbReference type="EMBL" id="RBKS01000001">
    <property type="protein sequence ID" value="RKR76565.1"/>
    <property type="molecule type" value="Genomic_DNA"/>
</dbReference>
<evidence type="ECO:0000256" key="6">
    <source>
        <dbReference type="ARBA" id="ARBA00023004"/>
    </source>
</evidence>
<accession>A0A495IN67</accession>
<dbReference type="OrthoDB" id="9770306at2"/>
<evidence type="ECO:0000256" key="3">
    <source>
        <dbReference type="ARBA" id="ARBA00022723"/>
    </source>
</evidence>
<evidence type="ECO:0000256" key="4">
    <source>
        <dbReference type="ARBA" id="ARBA00022827"/>
    </source>
</evidence>
<dbReference type="InterPro" id="IPR016166">
    <property type="entry name" value="FAD-bd_PCMH"/>
</dbReference>
<evidence type="ECO:0000259" key="9">
    <source>
        <dbReference type="PROSITE" id="PS51387"/>
    </source>
</evidence>
<evidence type="ECO:0000256" key="1">
    <source>
        <dbReference type="ARBA" id="ARBA00001974"/>
    </source>
</evidence>
<evidence type="ECO:0000313" key="10">
    <source>
        <dbReference type="EMBL" id="RKR76565.1"/>
    </source>
</evidence>
<keyword evidence="3" id="KW-0479">Metal-binding</keyword>
<dbReference type="Gene3D" id="3.30.70.2740">
    <property type="match status" value="1"/>
</dbReference>
<dbReference type="GO" id="GO:0004458">
    <property type="term" value="F:D-lactate dehydrogenase (cytochrome) activity"/>
    <property type="evidence" value="ECO:0007669"/>
    <property type="project" value="TreeGrafter"/>
</dbReference>
<keyword evidence="4" id="KW-0274">FAD</keyword>
<dbReference type="Pfam" id="PF02913">
    <property type="entry name" value="FAD-oxidase_C"/>
    <property type="match status" value="1"/>
</dbReference>
<dbReference type="SUPFAM" id="SSF55103">
    <property type="entry name" value="FAD-linked oxidases, C-terminal domain"/>
    <property type="match status" value="1"/>
</dbReference>
<dbReference type="InterPro" id="IPR036318">
    <property type="entry name" value="FAD-bd_PCMH-like_sf"/>
</dbReference>
<dbReference type="GO" id="GO:0051536">
    <property type="term" value="F:iron-sulfur cluster binding"/>
    <property type="evidence" value="ECO:0007669"/>
    <property type="project" value="UniProtKB-KW"/>
</dbReference>
<organism evidence="10 11">
    <name type="scientific">Frondihabitans australicus</name>
    <dbReference type="NCBI Taxonomy" id="386892"/>
    <lineage>
        <taxon>Bacteria</taxon>
        <taxon>Bacillati</taxon>
        <taxon>Actinomycetota</taxon>
        <taxon>Actinomycetes</taxon>
        <taxon>Micrococcales</taxon>
        <taxon>Microbacteriaceae</taxon>
        <taxon>Frondihabitans</taxon>
    </lineage>
</organism>
<dbReference type="PROSITE" id="PS51387">
    <property type="entry name" value="FAD_PCMH"/>
    <property type="match status" value="1"/>
</dbReference>
<dbReference type="GO" id="GO:0046872">
    <property type="term" value="F:metal ion binding"/>
    <property type="evidence" value="ECO:0007669"/>
    <property type="project" value="UniProtKB-KW"/>
</dbReference>
<feature type="domain" description="4Fe-4S ferredoxin-type" evidence="8">
    <location>
        <begin position="583"/>
        <end position="614"/>
    </location>
</feature>
<dbReference type="Gene3D" id="3.30.465.10">
    <property type="match status" value="1"/>
</dbReference>
<dbReference type="Pfam" id="PF13183">
    <property type="entry name" value="Fer4_8"/>
    <property type="match status" value="1"/>
</dbReference>
<keyword evidence="7" id="KW-0411">Iron-sulfur</keyword>
<dbReference type="SUPFAM" id="SSF56176">
    <property type="entry name" value="FAD-binding/transporter-associated domain-like"/>
    <property type="match status" value="1"/>
</dbReference>
<dbReference type="PROSITE" id="PS51379">
    <property type="entry name" value="4FE4S_FER_2"/>
    <property type="match status" value="1"/>
</dbReference>
<dbReference type="SUPFAM" id="SSF46548">
    <property type="entry name" value="alpha-helical ferredoxin"/>
    <property type="match status" value="1"/>
</dbReference>
<name>A0A495IN67_9MICO</name>
<dbReference type="GO" id="GO:0071949">
    <property type="term" value="F:FAD binding"/>
    <property type="evidence" value="ECO:0007669"/>
    <property type="project" value="InterPro"/>
</dbReference>
<dbReference type="AlphaFoldDB" id="A0A495IN67"/>
<dbReference type="Proteomes" id="UP000280008">
    <property type="component" value="Unassembled WGS sequence"/>
</dbReference>
<evidence type="ECO:0000256" key="7">
    <source>
        <dbReference type="ARBA" id="ARBA00023014"/>
    </source>
</evidence>
<dbReference type="InterPro" id="IPR017896">
    <property type="entry name" value="4Fe4S_Fe-S-bd"/>
</dbReference>
<keyword evidence="5" id="KW-0560">Oxidoreductase</keyword>
<keyword evidence="11" id="KW-1185">Reference proteome</keyword>